<comment type="caution">
    <text evidence="3">The sequence shown here is derived from an EMBL/GenBank/DDBJ whole genome shotgun (WGS) entry which is preliminary data.</text>
</comment>
<sequence>MIWKLILAAVAGLAIGAALGGLIWRWMARRQERRRQAARHREVVASLDVLSRALLQGQVDSSEATIRMSVLLDCLPQDVQPKVDVAAIHRLAEDVGGFDRGETRRQLSARERNRQDLDRLRLEDEQSEAVLAATRRLQDVINQWQARFSPDRG</sequence>
<feature type="domain" description="DUF2489" evidence="2">
    <location>
        <begin position="30"/>
        <end position="137"/>
    </location>
</feature>
<feature type="transmembrane region" description="Helical" evidence="1">
    <location>
        <begin position="6"/>
        <end position="26"/>
    </location>
</feature>
<keyword evidence="1" id="KW-0812">Transmembrane</keyword>
<accession>A0ABS0ATP7</accession>
<gene>
    <name evidence="3" type="ORF">Y5W_02633</name>
</gene>
<name>A0ABS0ATP7_9GAMM</name>
<dbReference type="InterPro" id="IPR019617">
    <property type="entry name" value="DUF2489"/>
</dbReference>
<dbReference type="EMBL" id="ARXX01000043">
    <property type="protein sequence ID" value="MBF5057339.1"/>
    <property type="molecule type" value="Genomic_DNA"/>
</dbReference>
<evidence type="ECO:0000259" key="2">
    <source>
        <dbReference type="Pfam" id="PF10675"/>
    </source>
</evidence>
<evidence type="ECO:0000256" key="1">
    <source>
        <dbReference type="SAM" id="Phobius"/>
    </source>
</evidence>
<reference evidence="3 4" key="1">
    <citation type="submission" date="2012-09" db="EMBL/GenBank/DDBJ databases">
        <title>Genome Sequence of alkane-degrading Bacterium Alcanivorax sp. 521-1.</title>
        <authorList>
            <person name="Lai Q."/>
            <person name="Shao Z."/>
        </authorList>
    </citation>
    <scope>NUCLEOTIDE SEQUENCE [LARGE SCALE GENOMIC DNA]</scope>
    <source>
        <strain evidence="3 4">521-1</strain>
    </source>
</reference>
<evidence type="ECO:0000313" key="3">
    <source>
        <dbReference type="EMBL" id="MBF5057339.1"/>
    </source>
</evidence>
<keyword evidence="1" id="KW-0472">Membrane</keyword>
<dbReference type="RefSeq" id="WP_228548688.1">
    <property type="nucleotide sequence ID" value="NZ_ARXX01000043.1"/>
</dbReference>
<evidence type="ECO:0000313" key="4">
    <source>
        <dbReference type="Proteomes" id="UP000662703"/>
    </source>
</evidence>
<dbReference type="Pfam" id="PF10675">
    <property type="entry name" value="DUF2489"/>
    <property type="match status" value="1"/>
</dbReference>
<keyword evidence="1" id="KW-1133">Transmembrane helix</keyword>
<protein>
    <recommendedName>
        <fullName evidence="2">DUF2489 domain-containing protein</fullName>
    </recommendedName>
</protein>
<dbReference type="Proteomes" id="UP000662703">
    <property type="component" value="Unassembled WGS sequence"/>
</dbReference>
<organism evidence="3 4">
    <name type="scientific">Alloalcanivorax profundimaris</name>
    <dbReference type="NCBI Taxonomy" id="2735259"/>
    <lineage>
        <taxon>Bacteria</taxon>
        <taxon>Pseudomonadati</taxon>
        <taxon>Pseudomonadota</taxon>
        <taxon>Gammaproteobacteria</taxon>
        <taxon>Oceanospirillales</taxon>
        <taxon>Alcanivoracaceae</taxon>
        <taxon>Alloalcanivorax</taxon>
    </lineage>
</organism>
<keyword evidence="4" id="KW-1185">Reference proteome</keyword>
<proteinExistence type="predicted"/>